<dbReference type="EMBL" id="CP151767">
    <property type="protein sequence ID" value="WZU66356.1"/>
    <property type="molecule type" value="Genomic_DNA"/>
</dbReference>
<dbReference type="KEGG" id="yrh:AABB31_14980"/>
<keyword evidence="1" id="KW-0812">Transmembrane</keyword>
<gene>
    <name evidence="2" type="ORF">AABB31_14980</name>
</gene>
<dbReference type="RefSeq" id="WP_342075681.1">
    <property type="nucleotide sequence ID" value="NZ_CP151767.2"/>
</dbReference>
<reference evidence="2" key="1">
    <citation type="submission" date="2024-08" db="EMBL/GenBank/DDBJ databases">
        <title>Phylogenomic analyses of a clade within the roseobacter group suggest taxonomic reassignments of species of the genera Aestuariivita, Citreicella, Loktanella, Nautella, Pelagibaca, Ruegeria, Thalassobius, Thiobacimonas and Tropicibacter, and the proposal o.</title>
        <authorList>
            <person name="Jeon C.O."/>
        </authorList>
    </citation>
    <scope>NUCLEOTIDE SEQUENCE</scope>
    <source>
        <strain evidence="2">SS1-5</strain>
    </source>
</reference>
<keyword evidence="1" id="KW-1133">Transmembrane helix</keyword>
<keyword evidence="2" id="KW-0328">Glycosyltransferase</keyword>
<evidence type="ECO:0000313" key="3">
    <source>
        <dbReference type="Proteomes" id="UP001470809"/>
    </source>
</evidence>
<accession>A0AAN0ME70</accession>
<dbReference type="EC" id="2.4.-.-" evidence="2"/>
<keyword evidence="2" id="KW-0808">Transferase</keyword>
<evidence type="ECO:0000256" key="1">
    <source>
        <dbReference type="SAM" id="Phobius"/>
    </source>
</evidence>
<organism evidence="2 3">
    <name type="scientific">Yoonia rhodophyticola</name>
    <dbReference type="NCBI Taxonomy" id="3137370"/>
    <lineage>
        <taxon>Bacteria</taxon>
        <taxon>Pseudomonadati</taxon>
        <taxon>Pseudomonadota</taxon>
        <taxon>Alphaproteobacteria</taxon>
        <taxon>Rhodobacterales</taxon>
        <taxon>Paracoccaceae</taxon>
        <taxon>Yoonia</taxon>
    </lineage>
</organism>
<proteinExistence type="predicted"/>
<evidence type="ECO:0000313" key="2">
    <source>
        <dbReference type="EMBL" id="WZU66356.1"/>
    </source>
</evidence>
<dbReference type="Gene3D" id="3.40.50.2000">
    <property type="entry name" value="Glycogen Phosphorylase B"/>
    <property type="match status" value="2"/>
</dbReference>
<protein>
    <submittedName>
        <fullName evidence="2">Glycosyltransferase</fullName>
        <ecNumber evidence="2">2.4.-.-</ecNumber>
    </submittedName>
</protein>
<dbReference type="AlphaFoldDB" id="A0AAN0ME70"/>
<feature type="transmembrane region" description="Helical" evidence="1">
    <location>
        <begin position="58"/>
        <end position="80"/>
    </location>
</feature>
<dbReference type="Proteomes" id="UP001470809">
    <property type="component" value="Chromosome"/>
</dbReference>
<dbReference type="Pfam" id="PF13692">
    <property type="entry name" value="Glyco_trans_1_4"/>
    <property type="match status" value="1"/>
</dbReference>
<sequence>MIRVLAKPKTGPSNPRNGLMYQAIETDFAGRVSIDPFSAGRVLRGGYDVFHMHWPDRIFAGSNLVAVIKLISLAVMLLLFRARGTRIMWTVHNPVIKHRQVHPVLLRRYYILMRSLVTHFVYPSSASRRAFEAVFERLSLGQPSGAQTQIPLGLQVELQSEGLSFPADLDPDTHDYLLIVGRISDDKFLDKTIADLSPVLQEQSLHLIVAGKPKGKKMEALAARIANDPNITVLPRFLTNPEVNALIAKARSVVIDYPVTNSGVATLAAALGTPIVFSDQQMAQDFATDYGFPHSHALRDDKGLIDWKPENGQAAASADWDASAMSMRDIGRRYAEMYIKISDR</sequence>
<dbReference type="GO" id="GO:0016757">
    <property type="term" value="F:glycosyltransferase activity"/>
    <property type="evidence" value="ECO:0007669"/>
    <property type="project" value="UniProtKB-KW"/>
</dbReference>
<name>A0AAN0ME70_9RHOB</name>
<keyword evidence="3" id="KW-1185">Reference proteome</keyword>
<dbReference type="SUPFAM" id="SSF53756">
    <property type="entry name" value="UDP-Glycosyltransferase/glycogen phosphorylase"/>
    <property type="match status" value="1"/>
</dbReference>
<keyword evidence="1" id="KW-0472">Membrane</keyword>